<keyword evidence="4" id="KW-1185">Reference proteome</keyword>
<dbReference type="RefSeq" id="WP_248948549.1">
    <property type="nucleotide sequence ID" value="NZ_JAKILB010000001.1"/>
</dbReference>
<dbReference type="Pfam" id="PF01035">
    <property type="entry name" value="DNA_binding_1"/>
    <property type="match status" value="1"/>
</dbReference>
<evidence type="ECO:0000313" key="3">
    <source>
        <dbReference type="EMBL" id="MCL1137503.1"/>
    </source>
</evidence>
<evidence type="ECO:0000259" key="2">
    <source>
        <dbReference type="Pfam" id="PF01035"/>
    </source>
</evidence>
<dbReference type="InterPro" id="IPR052520">
    <property type="entry name" value="ATL_DNA_repair"/>
</dbReference>
<sequence>MQQTSKPSPMTQIWHIVSMIPEGKVCSYGKVADLAGLPGRARYVSKALKAAPNELKLPWHRVINSQGKISFAEHSEPFIEQMQRLRSEEIIVNRGKVKLSEYEWRPDMATLVLSMPF</sequence>
<dbReference type="PANTHER" id="PTHR42942">
    <property type="entry name" value="6-O-METHYLGUANINE DNA METHYLTRANSFERASE"/>
    <property type="match status" value="1"/>
</dbReference>
<dbReference type="InterPro" id="IPR036388">
    <property type="entry name" value="WH-like_DNA-bd_sf"/>
</dbReference>
<dbReference type="GO" id="GO:0032259">
    <property type="term" value="P:methylation"/>
    <property type="evidence" value="ECO:0007669"/>
    <property type="project" value="UniProtKB-KW"/>
</dbReference>
<name>A0A9X1ZGS0_9GAMM</name>
<keyword evidence="3" id="KW-0489">Methyltransferase</keyword>
<dbReference type="InterPro" id="IPR014048">
    <property type="entry name" value="MethylDNA_cys_MeTrfase_DNA-bd"/>
</dbReference>
<dbReference type="NCBIfam" id="TIGR00589">
    <property type="entry name" value="ogt"/>
    <property type="match status" value="1"/>
</dbReference>
<keyword evidence="1" id="KW-0227">DNA damage</keyword>
<organism evidence="3 4">
    <name type="scientific">Shewanella pneumatophori</name>
    <dbReference type="NCBI Taxonomy" id="314092"/>
    <lineage>
        <taxon>Bacteria</taxon>
        <taxon>Pseudomonadati</taxon>
        <taxon>Pseudomonadota</taxon>
        <taxon>Gammaproteobacteria</taxon>
        <taxon>Alteromonadales</taxon>
        <taxon>Shewanellaceae</taxon>
        <taxon>Shewanella</taxon>
    </lineage>
</organism>
<proteinExistence type="predicted"/>
<keyword evidence="3" id="KW-0808">Transferase</keyword>
<evidence type="ECO:0000256" key="1">
    <source>
        <dbReference type="ARBA" id="ARBA00022763"/>
    </source>
</evidence>
<dbReference type="EC" id="2.1.1.63" evidence="3"/>
<accession>A0A9X1ZGS0</accession>
<dbReference type="CDD" id="cd06445">
    <property type="entry name" value="ATase"/>
    <property type="match status" value="1"/>
</dbReference>
<feature type="domain" description="Methylated-DNA-[protein]-cysteine S-methyltransferase DNA binding" evidence="2">
    <location>
        <begin position="11"/>
        <end position="89"/>
    </location>
</feature>
<dbReference type="Proteomes" id="UP001139293">
    <property type="component" value="Unassembled WGS sequence"/>
</dbReference>
<reference evidence="3" key="1">
    <citation type="submission" date="2022-01" db="EMBL/GenBank/DDBJ databases">
        <title>Whole genome-based taxonomy of the Shewanellaceae.</title>
        <authorList>
            <person name="Martin-Rodriguez A.J."/>
        </authorList>
    </citation>
    <scope>NUCLEOTIDE SEQUENCE</scope>
    <source>
        <strain evidence="3">KCTC 23973</strain>
    </source>
</reference>
<dbReference type="Gene3D" id="1.10.10.10">
    <property type="entry name" value="Winged helix-like DNA-binding domain superfamily/Winged helix DNA-binding domain"/>
    <property type="match status" value="1"/>
</dbReference>
<protein>
    <submittedName>
        <fullName evidence="3">Methylated-DNA--[protein]-cysteine S-methyltransferase</fullName>
        <ecNumber evidence="3">2.1.1.63</ecNumber>
    </submittedName>
</protein>
<evidence type="ECO:0000313" key="4">
    <source>
        <dbReference type="Proteomes" id="UP001139293"/>
    </source>
</evidence>
<dbReference type="InterPro" id="IPR036217">
    <property type="entry name" value="MethylDNA_cys_MeTrfase_DNAb"/>
</dbReference>
<dbReference type="AlphaFoldDB" id="A0A9X1ZGS0"/>
<dbReference type="SUPFAM" id="SSF46767">
    <property type="entry name" value="Methylated DNA-protein cysteine methyltransferase, C-terminal domain"/>
    <property type="match status" value="1"/>
</dbReference>
<dbReference type="GO" id="GO:0006281">
    <property type="term" value="P:DNA repair"/>
    <property type="evidence" value="ECO:0007669"/>
    <property type="project" value="InterPro"/>
</dbReference>
<comment type="caution">
    <text evidence="3">The sequence shown here is derived from an EMBL/GenBank/DDBJ whole genome shotgun (WGS) entry which is preliminary data.</text>
</comment>
<dbReference type="PANTHER" id="PTHR42942:SF1">
    <property type="entry name" value="ALKYLTRANSFERASE-LIKE PROTEIN 1"/>
    <property type="match status" value="1"/>
</dbReference>
<dbReference type="EMBL" id="JAKILB010000001">
    <property type="protein sequence ID" value="MCL1137503.1"/>
    <property type="molecule type" value="Genomic_DNA"/>
</dbReference>
<dbReference type="GO" id="GO:0003908">
    <property type="term" value="F:methylated-DNA-[protein]-cysteine S-methyltransferase activity"/>
    <property type="evidence" value="ECO:0007669"/>
    <property type="project" value="UniProtKB-EC"/>
</dbReference>
<gene>
    <name evidence="3" type="ORF">L2740_02915</name>
</gene>